<evidence type="ECO:0000256" key="1">
    <source>
        <dbReference type="ARBA" id="ARBA00022553"/>
    </source>
</evidence>
<dbReference type="SMART" id="SM00448">
    <property type="entry name" value="REC"/>
    <property type="match status" value="1"/>
</dbReference>
<dbReference type="GO" id="GO:0000160">
    <property type="term" value="P:phosphorelay signal transduction system"/>
    <property type="evidence" value="ECO:0007669"/>
    <property type="project" value="InterPro"/>
</dbReference>
<dbReference type="Pfam" id="PF00072">
    <property type="entry name" value="Response_reg"/>
    <property type="match status" value="1"/>
</dbReference>
<dbReference type="PATRIC" id="fig|1107882.3.peg.6164"/>
<keyword evidence="7" id="KW-1185">Reference proteome</keyword>
<evidence type="ECO:0000259" key="5">
    <source>
        <dbReference type="PROSITE" id="PS50110"/>
    </source>
</evidence>
<dbReference type="Proteomes" id="UP000003250">
    <property type="component" value="Unassembled WGS sequence"/>
</dbReference>
<dbReference type="RefSeq" id="WP_008839940.1">
    <property type="nucleotide sequence ID" value="NZ_AHAM01000286.1"/>
</dbReference>
<dbReference type="AlphaFoldDB" id="H0I1N3"/>
<dbReference type="OrthoDB" id="9786548at2"/>
<dbReference type="SUPFAM" id="SSF52172">
    <property type="entry name" value="CheY-like"/>
    <property type="match status" value="1"/>
</dbReference>
<dbReference type="Gene3D" id="3.40.50.2300">
    <property type="match status" value="1"/>
</dbReference>
<gene>
    <name evidence="6" type="ORF">MAXJ12_31854</name>
</gene>
<sequence length="127" mass="13892">MDKFRVLYVDDEPDIREVAALSLGLDPALEIRTCASGQDALAQSAAWHPHLILLDVMMPEMDGPATLAQLKAAEGTAGIPVVFITARTQSYEVERFLSLGALGVIAKPFDPMELAGQVRRFLDGRRR</sequence>
<dbReference type="InterPro" id="IPR001789">
    <property type="entry name" value="Sig_transdc_resp-reg_receiver"/>
</dbReference>
<keyword evidence="2" id="KW-0805">Transcription regulation</keyword>
<evidence type="ECO:0000256" key="2">
    <source>
        <dbReference type="ARBA" id="ARBA00023015"/>
    </source>
</evidence>
<feature type="domain" description="Response regulatory" evidence="5">
    <location>
        <begin position="5"/>
        <end position="122"/>
    </location>
</feature>
<keyword evidence="3" id="KW-0804">Transcription</keyword>
<proteinExistence type="predicted"/>
<dbReference type="PANTHER" id="PTHR44591">
    <property type="entry name" value="STRESS RESPONSE REGULATOR PROTEIN 1"/>
    <property type="match status" value="1"/>
</dbReference>
<accession>H0I1N3</accession>
<evidence type="ECO:0000313" key="7">
    <source>
        <dbReference type="Proteomes" id="UP000003250"/>
    </source>
</evidence>
<dbReference type="InterPro" id="IPR011006">
    <property type="entry name" value="CheY-like_superfamily"/>
</dbReference>
<dbReference type="PROSITE" id="PS50110">
    <property type="entry name" value="RESPONSE_REGULATORY"/>
    <property type="match status" value="1"/>
</dbReference>
<evidence type="ECO:0000256" key="4">
    <source>
        <dbReference type="PROSITE-ProRule" id="PRU00169"/>
    </source>
</evidence>
<name>H0I1N3_9HYPH</name>
<dbReference type="InterPro" id="IPR050595">
    <property type="entry name" value="Bact_response_regulator"/>
</dbReference>
<dbReference type="PANTHER" id="PTHR44591:SF3">
    <property type="entry name" value="RESPONSE REGULATORY DOMAIN-CONTAINING PROTEIN"/>
    <property type="match status" value="1"/>
</dbReference>
<keyword evidence="1 4" id="KW-0597">Phosphoprotein</keyword>
<reference evidence="6 7" key="1">
    <citation type="journal article" date="2012" name="J. Bacteriol.">
        <title>Draft Genome Sequence of Mesorhizobium alhagi CCNWXJ12-2T, a Novel Salt-Resistant Species Isolated from the Desert of Northwestern China.</title>
        <authorList>
            <person name="Zhou M."/>
            <person name="Chen W."/>
            <person name="Chen H."/>
            <person name="Wei G."/>
        </authorList>
    </citation>
    <scope>NUCLEOTIDE SEQUENCE [LARGE SCALE GENOMIC DNA]</scope>
    <source>
        <strain evidence="6 7">CCNWXJ12-2</strain>
    </source>
</reference>
<evidence type="ECO:0000313" key="6">
    <source>
        <dbReference type="EMBL" id="EHK53097.1"/>
    </source>
</evidence>
<protein>
    <submittedName>
        <fullName evidence="6">Response regulator receiver</fullName>
    </submittedName>
</protein>
<evidence type="ECO:0000256" key="3">
    <source>
        <dbReference type="ARBA" id="ARBA00023163"/>
    </source>
</evidence>
<organism evidence="6 7">
    <name type="scientific">Mesorhizobium alhagi CCNWXJ12-2</name>
    <dbReference type="NCBI Taxonomy" id="1107882"/>
    <lineage>
        <taxon>Bacteria</taxon>
        <taxon>Pseudomonadati</taxon>
        <taxon>Pseudomonadota</taxon>
        <taxon>Alphaproteobacteria</taxon>
        <taxon>Hyphomicrobiales</taxon>
        <taxon>Phyllobacteriaceae</taxon>
        <taxon>Allomesorhizobium</taxon>
    </lineage>
</organism>
<dbReference type="CDD" id="cd17552">
    <property type="entry name" value="REC_RR468-like"/>
    <property type="match status" value="1"/>
</dbReference>
<feature type="modified residue" description="4-aspartylphosphate" evidence="4">
    <location>
        <position position="55"/>
    </location>
</feature>
<dbReference type="EMBL" id="AHAM01000286">
    <property type="protein sequence ID" value="EHK53097.1"/>
    <property type="molecule type" value="Genomic_DNA"/>
</dbReference>